<sequence length="94" mass="10469">MEVNIEPQAGPSLQMEQGNTTPSFQAKDPAVSLGYSLPSSTFLSNYTSFFSRKMKRRTDVEELESAVKLFQGIQQDHNSSIKVSQNIGEVINRT</sequence>
<dbReference type="EMBL" id="OE206336">
    <property type="protein sequence ID" value="CAD7580872.1"/>
    <property type="molecule type" value="Genomic_DNA"/>
</dbReference>
<name>A0A7R9JL55_TIMCA</name>
<organism evidence="2">
    <name type="scientific">Timema californicum</name>
    <name type="common">California timema</name>
    <name type="synonym">Walking stick</name>
    <dbReference type="NCBI Taxonomy" id="61474"/>
    <lineage>
        <taxon>Eukaryota</taxon>
        <taxon>Metazoa</taxon>
        <taxon>Ecdysozoa</taxon>
        <taxon>Arthropoda</taxon>
        <taxon>Hexapoda</taxon>
        <taxon>Insecta</taxon>
        <taxon>Pterygota</taxon>
        <taxon>Neoptera</taxon>
        <taxon>Polyneoptera</taxon>
        <taxon>Phasmatodea</taxon>
        <taxon>Timematodea</taxon>
        <taxon>Timematoidea</taxon>
        <taxon>Timematidae</taxon>
        <taxon>Timema</taxon>
    </lineage>
</organism>
<protein>
    <submittedName>
        <fullName evidence="2">(California timema) hypothetical protein</fullName>
    </submittedName>
</protein>
<feature type="compositionally biased region" description="Polar residues" evidence="1">
    <location>
        <begin position="14"/>
        <end position="24"/>
    </location>
</feature>
<accession>A0A7R9JL55</accession>
<dbReference type="AlphaFoldDB" id="A0A7R9JL55"/>
<feature type="region of interest" description="Disordered" evidence="1">
    <location>
        <begin position="1"/>
        <end position="29"/>
    </location>
</feature>
<reference evidence="2" key="1">
    <citation type="submission" date="2020-11" db="EMBL/GenBank/DDBJ databases">
        <authorList>
            <person name="Tran Van P."/>
        </authorList>
    </citation>
    <scope>NUCLEOTIDE SEQUENCE</scope>
</reference>
<gene>
    <name evidence="2" type="ORF">TCMB3V08_LOCUS13405</name>
</gene>
<proteinExistence type="predicted"/>
<evidence type="ECO:0000313" key="2">
    <source>
        <dbReference type="EMBL" id="CAD7580872.1"/>
    </source>
</evidence>
<evidence type="ECO:0000256" key="1">
    <source>
        <dbReference type="SAM" id="MobiDB-lite"/>
    </source>
</evidence>